<keyword evidence="4" id="KW-0326">Glycosidase</keyword>
<dbReference type="OrthoDB" id="2099276at2759"/>
<dbReference type="GO" id="GO:0000703">
    <property type="term" value="F:oxidized pyrimidine nucleobase lesion DNA N-glycosylase activity"/>
    <property type="evidence" value="ECO:0007669"/>
    <property type="project" value="TreeGrafter"/>
</dbReference>
<dbReference type="SMART" id="SM00478">
    <property type="entry name" value="ENDO3c"/>
    <property type="match status" value="1"/>
</dbReference>
<dbReference type="GO" id="GO:0006289">
    <property type="term" value="P:nucleotide-excision repair"/>
    <property type="evidence" value="ECO:0007669"/>
    <property type="project" value="TreeGrafter"/>
</dbReference>
<gene>
    <name evidence="8" type="primary">NTHL1</name>
</gene>
<evidence type="ECO:0000256" key="5">
    <source>
        <dbReference type="SAM" id="MobiDB-lite"/>
    </source>
</evidence>
<accession>A0A6P5E0P8</accession>
<evidence type="ECO:0000313" key="7">
    <source>
        <dbReference type="Proteomes" id="UP001652663"/>
    </source>
</evidence>
<evidence type="ECO:0000256" key="3">
    <source>
        <dbReference type="ARBA" id="ARBA00023204"/>
    </source>
</evidence>
<feature type="region of interest" description="Disordered" evidence="5">
    <location>
        <begin position="286"/>
        <end position="307"/>
    </location>
</feature>
<evidence type="ECO:0000256" key="1">
    <source>
        <dbReference type="ARBA" id="ARBA00022763"/>
    </source>
</evidence>
<dbReference type="CDD" id="cd00056">
    <property type="entry name" value="ENDO3c"/>
    <property type="match status" value="1"/>
</dbReference>
<protein>
    <submittedName>
        <fullName evidence="8">Endonuclease III-like protein 1 isoform X1</fullName>
    </submittedName>
</protein>
<dbReference type="GO" id="GO:0140078">
    <property type="term" value="F:class I DNA-(apurinic or apyrimidinic site) endonuclease activity"/>
    <property type="evidence" value="ECO:0007669"/>
    <property type="project" value="UniProtKB-EC"/>
</dbReference>
<keyword evidence="7" id="KW-1185">Reference proteome</keyword>
<evidence type="ECO:0000259" key="6">
    <source>
        <dbReference type="SMART" id="SM00478"/>
    </source>
</evidence>
<proteinExistence type="predicted"/>
<dbReference type="KEGG" id="biu:109578282"/>
<dbReference type="Gene3D" id="1.10.340.30">
    <property type="entry name" value="Hypothetical protein, domain 2"/>
    <property type="match status" value="1"/>
</dbReference>
<dbReference type="GO" id="GO:0005634">
    <property type="term" value="C:nucleus"/>
    <property type="evidence" value="ECO:0007669"/>
    <property type="project" value="TreeGrafter"/>
</dbReference>
<keyword evidence="3" id="KW-0234">DNA repair</keyword>
<sequence length="389" mass="41736">MNAAGVRMVVTRARSRGTGASLRRRGEKAAPLRSGEAAAEERKSYSPVKRRRKAQRLSVAYEASEGEGGEGAEHLQAPSWQPQDWRQQLDNIRTMRSGKDAPVDQLGAEHCFDPSASPKVRRYQVLLSLMLSSQTKDQVTAGAMQRLRARGLTVDSILQTDDSTLGALIYPVGFWRSKVKYIKQTSAILQQRYDGDIPASVAELVALPGVGPKMAHLAMAVAWGTVSGIDTTRGGGLTEQVFRPSPRWPIRGAGAAARWMTAAAVLAALAAPSLMVQWQQWTHMCTESPTDSGGPRRQLSPQRKPEGLWRSGCPGNCGAKSTACWWASASRLACPSAHAARPASTGPCAQLHGDSEGLGPSARRHSGHCLSVPLLGSRSLFIIKLGGCL</sequence>
<dbReference type="InterPro" id="IPR011257">
    <property type="entry name" value="DNA_glycosylase"/>
</dbReference>
<dbReference type="GO" id="GO:0046872">
    <property type="term" value="F:metal ion binding"/>
    <property type="evidence" value="ECO:0007669"/>
    <property type="project" value="UniProtKB-KW"/>
</dbReference>
<dbReference type="GeneID" id="109578282"/>
<dbReference type="GO" id="GO:0006285">
    <property type="term" value="P:base-excision repair, AP site formation"/>
    <property type="evidence" value="ECO:0007669"/>
    <property type="project" value="TreeGrafter"/>
</dbReference>
<evidence type="ECO:0000256" key="4">
    <source>
        <dbReference type="ARBA" id="ARBA00023295"/>
    </source>
</evidence>
<dbReference type="InterPro" id="IPR003265">
    <property type="entry name" value="HhH-GPD_domain"/>
</dbReference>
<dbReference type="CTD" id="4913"/>
<dbReference type="InterPro" id="IPR004036">
    <property type="entry name" value="Endonuclease-III-like_CS2"/>
</dbReference>
<dbReference type="PROSITE" id="PS01155">
    <property type="entry name" value="ENDONUCLEASE_III_2"/>
    <property type="match status" value="1"/>
</dbReference>
<dbReference type="SUPFAM" id="SSF48150">
    <property type="entry name" value="DNA-glycosylase"/>
    <property type="match status" value="1"/>
</dbReference>
<evidence type="ECO:0000256" key="2">
    <source>
        <dbReference type="ARBA" id="ARBA00022801"/>
    </source>
</evidence>
<keyword evidence="1" id="KW-0227">DNA damage</keyword>
<keyword evidence="2" id="KW-0378">Hydrolase</keyword>
<dbReference type="Pfam" id="PF00730">
    <property type="entry name" value="HhH-GPD"/>
    <property type="match status" value="1"/>
</dbReference>
<dbReference type="Proteomes" id="UP001652663">
    <property type="component" value="Chromosome 25"/>
</dbReference>
<feature type="region of interest" description="Disordered" evidence="5">
    <location>
        <begin position="1"/>
        <end position="83"/>
    </location>
</feature>
<reference evidence="8" key="1">
    <citation type="submission" date="2025-08" db="UniProtKB">
        <authorList>
            <consortium name="RefSeq"/>
        </authorList>
    </citation>
    <scope>IDENTIFICATION</scope>
    <source>
        <tissue evidence="8">Blood</tissue>
    </source>
</reference>
<evidence type="ECO:0000313" key="8">
    <source>
        <dbReference type="RefSeq" id="XP_019842890.2"/>
    </source>
</evidence>
<dbReference type="GO" id="GO:0003677">
    <property type="term" value="F:DNA binding"/>
    <property type="evidence" value="ECO:0007669"/>
    <property type="project" value="InterPro"/>
</dbReference>
<feature type="domain" description="HhH-GPD" evidence="6">
    <location>
        <begin position="131"/>
        <end position="272"/>
    </location>
</feature>
<dbReference type="PANTHER" id="PTHR43286:SF1">
    <property type="entry name" value="ENDONUCLEASE III-LIKE PROTEIN 1"/>
    <property type="match status" value="1"/>
</dbReference>
<name>A0A6P5E0P8_BOSIN</name>
<dbReference type="RefSeq" id="XP_019842890.2">
    <property type="nucleotide sequence ID" value="XM_019987331.2"/>
</dbReference>
<dbReference type="PANTHER" id="PTHR43286">
    <property type="entry name" value="ENDONUCLEASE III-LIKE PROTEIN 1"/>
    <property type="match status" value="1"/>
</dbReference>
<dbReference type="GO" id="GO:0051539">
    <property type="term" value="F:4 iron, 4 sulfur cluster binding"/>
    <property type="evidence" value="ECO:0007669"/>
    <property type="project" value="UniProtKB-KW"/>
</dbReference>
<organism evidence="7 8">
    <name type="scientific">Bos indicus</name>
    <name type="common">Zebu</name>
    <dbReference type="NCBI Taxonomy" id="9915"/>
    <lineage>
        <taxon>Eukaryota</taxon>
        <taxon>Metazoa</taxon>
        <taxon>Chordata</taxon>
        <taxon>Craniata</taxon>
        <taxon>Vertebrata</taxon>
        <taxon>Euteleostomi</taxon>
        <taxon>Mammalia</taxon>
        <taxon>Eutheria</taxon>
        <taxon>Laurasiatheria</taxon>
        <taxon>Artiodactyla</taxon>
        <taxon>Ruminantia</taxon>
        <taxon>Pecora</taxon>
        <taxon>Bovidae</taxon>
        <taxon>Bovinae</taxon>
        <taxon>Bos</taxon>
    </lineage>
</organism>